<dbReference type="PANTHER" id="PTHR31827">
    <property type="entry name" value="EMB|CAB89363.1"/>
    <property type="match status" value="1"/>
</dbReference>
<dbReference type="InterPro" id="IPR056866">
    <property type="entry name" value="Znf_WRKY19"/>
</dbReference>
<dbReference type="GeneID" id="36399380"/>
<protein>
    <recommendedName>
        <fullName evidence="1">WRKY19-like zinc finger domain-containing protein</fullName>
    </recommendedName>
</protein>
<dbReference type="Pfam" id="PF24906">
    <property type="entry name" value="Zf_WRKY19"/>
    <property type="match status" value="3"/>
</dbReference>
<sequence length="195" mass="21398">MPSSNARRQANRARCSIPECGKFAQTRKLCKAHGGGSRCHHPNCRKLAQSRGLCIAHGGGRRCAFDNCSKLAQSKGYCISHGGGRRCHVIDCDKFAQIRGYCKSHSKFVELGSGSWSPVSITGSTTDSFLMKRTILPNNSKISIDFLINPCSMTFDYKEVVPSCLHVTNSGLAHQRSLLSYLDTTKTLIAKQTRT</sequence>
<proteinExistence type="predicted"/>
<evidence type="ECO:0000259" key="1">
    <source>
        <dbReference type="Pfam" id="PF24906"/>
    </source>
</evidence>
<dbReference type="STRING" id="4781.A0A0P1AUG1"/>
<dbReference type="GeneID" id="36395080"/>
<dbReference type="AlphaFoldDB" id="A0A0P1AUG1"/>
<name>A0A0P1AUG1_PLAHL</name>
<dbReference type="RefSeq" id="XP_024583821.1">
    <property type="nucleotide sequence ID" value="XM_024718420.1"/>
</dbReference>
<evidence type="ECO:0000313" key="2">
    <source>
        <dbReference type="EMBL" id="CEG44262.1"/>
    </source>
</evidence>
<accession>A0A0P1AUG1</accession>
<dbReference type="OrthoDB" id="94245at2759"/>
<reference evidence="2" key="1">
    <citation type="submission" date="2014-09" db="EMBL/GenBank/DDBJ databases">
        <authorList>
            <person name="Magalhaes I.L.F."/>
            <person name="Oliveira U."/>
            <person name="Santos F.R."/>
            <person name="Vidigal T.H.D.A."/>
            <person name="Brescovit A.D."/>
            <person name="Santos A.J."/>
        </authorList>
    </citation>
    <scope>NUCLEOTIDE SEQUENCE [LARGE SCALE GENOMIC DNA]</scope>
</reference>
<dbReference type="PANTHER" id="PTHR31827:SF1">
    <property type="entry name" value="EMB|CAB89363.1"/>
    <property type="match status" value="1"/>
</dbReference>
<reference evidence="3" key="2">
    <citation type="submission" date="2014-09" db="EMBL/GenBank/DDBJ databases">
        <authorList>
            <person name="Sharma Rahul"/>
            <person name="Thines Marco"/>
        </authorList>
    </citation>
    <scope>NUCLEOTIDE SEQUENCE [LARGE SCALE GENOMIC DNA]</scope>
</reference>
<organism evidence="2 3">
    <name type="scientific">Plasmopara halstedii</name>
    <name type="common">Downy mildew of sunflower</name>
    <dbReference type="NCBI Taxonomy" id="4781"/>
    <lineage>
        <taxon>Eukaryota</taxon>
        <taxon>Sar</taxon>
        <taxon>Stramenopiles</taxon>
        <taxon>Oomycota</taxon>
        <taxon>Peronosporomycetes</taxon>
        <taxon>Peronosporales</taxon>
        <taxon>Peronosporaceae</taxon>
        <taxon>Plasmopara</taxon>
    </lineage>
</organism>
<evidence type="ECO:0000313" key="3">
    <source>
        <dbReference type="Proteomes" id="UP000054928"/>
    </source>
</evidence>
<dbReference type="Proteomes" id="UP000054928">
    <property type="component" value="Unassembled WGS sequence"/>
</dbReference>
<keyword evidence="3" id="KW-1185">Reference proteome</keyword>
<feature type="domain" description="WRKY19-like zinc finger" evidence="1">
    <location>
        <begin position="36"/>
        <end position="59"/>
    </location>
</feature>
<feature type="domain" description="WRKY19-like zinc finger" evidence="1">
    <location>
        <begin position="60"/>
        <end position="83"/>
    </location>
</feature>
<dbReference type="EMBL" id="CCYD01001095">
    <property type="protein sequence ID" value="CEG44262.1"/>
    <property type="molecule type" value="Genomic_DNA"/>
</dbReference>
<dbReference type="EMBL" id="CCYD01002577">
    <property type="protein sequence ID" value="CEG47452.1"/>
    <property type="molecule type" value="Genomic_DNA"/>
</dbReference>
<feature type="domain" description="WRKY19-like zinc finger" evidence="1">
    <location>
        <begin position="14"/>
        <end position="35"/>
    </location>
</feature>
<dbReference type="RefSeq" id="XP_024580631.1">
    <property type="nucleotide sequence ID" value="XM_024730344.1"/>
</dbReference>